<feature type="transmembrane region" description="Helical" evidence="7">
    <location>
        <begin position="366"/>
        <end position="383"/>
    </location>
</feature>
<dbReference type="OrthoDB" id="3626597at2759"/>
<reference evidence="9" key="2">
    <citation type="submission" date="2024-04" db="EMBL/GenBank/DDBJ databases">
        <authorList>
            <person name="Chen Y."/>
            <person name="Shah S."/>
            <person name="Dougan E. K."/>
            <person name="Thang M."/>
            <person name="Chan C."/>
        </authorList>
    </citation>
    <scope>NUCLEOTIDE SEQUENCE [LARGE SCALE GENOMIC DNA]</scope>
</reference>
<dbReference type="EMBL" id="CAMXCT020000535">
    <property type="protein sequence ID" value="CAL1133460.1"/>
    <property type="molecule type" value="Genomic_DNA"/>
</dbReference>
<reference evidence="8" key="1">
    <citation type="submission" date="2022-10" db="EMBL/GenBank/DDBJ databases">
        <authorList>
            <person name="Chen Y."/>
            <person name="Dougan E. K."/>
            <person name="Chan C."/>
            <person name="Rhodes N."/>
            <person name="Thang M."/>
        </authorList>
    </citation>
    <scope>NUCLEOTIDE SEQUENCE</scope>
</reference>
<name>A0A9P1BV49_9DINO</name>
<feature type="transmembrane region" description="Helical" evidence="7">
    <location>
        <begin position="413"/>
        <end position="438"/>
    </location>
</feature>
<proteinExistence type="inferred from homology"/>
<feature type="transmembrane region" description="Helical" evidence="7">
    <location>
        <begin position="312"/>
        <end position="332"/>
    </location>
</feature>
<dbReference type="InterPro" id="IPR034294">
    <property type="entry name" value="Aquaporin_transptr"/>
</dbReference>
<dbReference type="PANTHER" id="PTHR45724:SF13">
    <property type="entry name" value="AQUAPORIN NIP1-1-RELATED"/>
    <property type="match status" value="1"/>
</dbReference>
<evidence type="ECO:0000313" key="8">
    <source>
        <dbReference type="EMBL" id="CAI3980085.1"/>
    </source>
</evidence>
<keyword evidence="2 6" id="KW-0813">Transport</keyword>
<dbReference type="GO" id="GO:0015267">
    <property type="term" value="F:channel activity"/>
    <property type="evidence" value="ECO:0007669"/>
    <property type="project" value="InterPro"/>
</dbReference>
<keyword evidence="4 7" id="KW-1133">Transmembrane helix</keyword>
<dbReference type="SUPFAM" id="SSF81338">
    <property type="entry name" value="Aquaporin-like"/>
    <property type="match status" value="2"/>
</dbReference>
<dbReference type="InterPro" id="IPR000425">
    <property type="entry name" value="MIP"/>
</dbReference>
<evidence type="ECO:0000313" key="9">
    <source>
        <dbReference type="EMBL" id="CAL1133460.1"/>
    </source>
</evidence>
<evidence type="ECO:0000256" key="2">
    <source>
        <dbReference type="ARBA" id="ARBA00022448"/>
    </source>
</evidence>
<dbReference type="PANTHER" id="PTHR45724">
    <property type="entry name" value="AQUAPORIN NIP2-1"/>
    <property type="match status" value="1"/>
</dbReference>
<organism evidence="8">
    <name type="scientific">Cladocopium goreaui</name>
    <dbReference type="NCBI Taxonomy" id="2562237"/>
    <lineage>
        <taxon>Eukaryota</taxon>
        <taxon>Sar</taxon>
        <taxon>Alveolata</taxon>
        <taxon>Dinophyceae</taxon>
        <taxon>Suessiales</taxon>
        <taxon>Symbiodiniaceae</taxon>
        <taxon>Cladocopium</taxon>
    </lineage>
</organism>
<evidence type="ECO:0000256" key="5">
    <source>
        <dbReference type="ARBA" id="ARBA00023136"/>
    </source>
</evidence>
<evidence type="ECO:0000256" key="3">
    <source>
        <dbReference type="ARBA" id="ARBA00022692"/>
    </source>
</evidence>
<evidence type="ECO:0008006" key="11">
    <source>
        <dbReference type="Google" id="ProtNLM"/>
    </source>
</evidence>
<dbReference type="InterPro" id="IPR022357">
    <property type="entry name" value="MIP_CS"/>
</dbReference>
<dbReference type="InterPro" id="IPR023271">
    <property type="entry name" value="Aquaporin-like"/>
</dbReference>
<dbReference type="GO" id="GO:0016020">
    <property type="term" value="C:membrane"/>
    <property type="evidence" value="ECO:0007669"/>
    <property type="project" value="UniProtKB-SubCell"/>
</dbReference>
<accession>A0A9P1BV49</accession>
<feature type="transmembrane region" description="Helical" evidence="7">
    <location>
        <begin position="91"/>
        <end position="111"/>
    </location>
</feature>
<keyword evidence="10" id="KW-1185">Reference proteome</keyword>
<dbReference type="PROSITE" id="PS00221">
    <property type="entry name" value="MIP"/>
    <property type="match status" value="1"/>
</dbReference>
<evidence type="ECO:0000256" key="1">
    <source>
        <dbReference type="ARBA" id="ARBA00004141"/>
    </source>
</evidence>
<feature type="transmembrane region" description="Helical" evidence="7">
    <location>
        <begin position="22"/>
        <end position="43"/>
    </location>
</feature>
<keyword evidence="3 6" id="KW-0812">Transmembrane</keyword>
<keyword evidence="5 7" id="KW-0472">Membrane</keyword>
<feature type="transmembrane region" description="Helical" evidence="7">
    <location>
        <begin position="123"/>
        <end position="149"/>
    </location>
</feature>
<feature type="transmembrane region" description="Helical" evidence="7">
    <location>
        <begin position="203"/>
        <end position="223"/>
    </location>
</feature>
<gene>
    <name evidence="8" type="ORF">C1SCF055_LOCUS7993</name>
</gene>
<sequence>MYGSAPAPEDDDKPFAEGAAPYVAEFVGTYLLVFAIAVNSILAEPWGPTAIGALLVVLVYIFGPISGAYLNPAVSVAAGLAGQIPWRTVMAYTVLQITAGFIAGLACYGVFQMRMGVAPVAPFQFWEAAFLELLFTTMLVFVILSVTASRTNNPSSNQNNFSGLAIGLVIVAAGHAAGPISGASLNPAAAIGLEVGGDDGAEAFGLAYAFIQLLAGFLGAACYRLARKHEYLELCGEPSTASKLFCELFGTLLLCTTVGICLTQHSNATPWAAGAALSSIVYSMHDVSGGHVNPAVTVAAVLNGKCPVERGLAYCGIQLLGAFMAGLSLAAYRGDFSWISIFAVETVFTCVLALVTLNVSSGPGPNWYFGIAIGSCLTLGGIASSKISGLLNPAVVWSVAISAATESFGTPSLAFHCLAFCLFEIAGGILASSLHQLVQDIPHIKTRSF</sequence>
<comment type="similarity">
    <text evidence="6">Belongs to the MIP/aquaporin (TC 1.A.8) family.</text>
</comment>
<protein>
    <recommendedName>
        <fullName evidence="11">Aquaporin</fullName>
    </recommendedName>
</protein>
<comment type="caution">
    <text evidence="8">The sequence shown here is derived from an EMBL/GenBank/DDBJ whole genome shotgun (WGS) entry which is preliminary data.</text>
</comment>
<dbReference type="Pfam" id="PF00230">
    <property type="entry name" value="MIP"/>
    <property type="match status" value="2"/>
</dbReference>
<dbReference type="EMBL" id="CAMXCT030000535">
    <property type="protein sequence ID" value="CAL4767397.1"/>
    <property type="molecule type" value="Genomic_DNA"/>
</dbReference>
<evidence type="ECO:0000313" key="10">
    <source>
        <dbReference type="Proteomes" id="UP001152797"/>
    </source>
</evidence>
<feature type="transmembrane region" description="Helical" evidence="7">
    <location>
        <begin position="49"/>
        <end position="70"/>
    </location>
</feature>
<evidence type="ECO:0000256" key="7">
    <source>
        <dbReference type="SAM" id="Phobius"/>
    </source>
</evidence>
<comment type="subcellular location">
    <subcellularLocation>
        <location evidence="1">Membrane</location>
        <topology evidence="1">Multi-pass membrane protein</topology>
    </subcellularLocation>
</comment>
<feature type="transmembrane region" description="Helical" evidence="7">
    <location>
        <begin position="161"/>
        <end position="183"/>
    </location>
</feature>
<feature type="transmembrane region" description="Helical" evidence="7">
    <location>
        <begin position="338"/>
        <end position="359"/>
    </location>
</feature>
<dbReference type="Gene3D" id="1.20.1080.10">
    <property type="entry name" value="Glycerol uptake facilitator protein"/>
    <property type="match status" value="2"/>
</dbReference>
<dbReference type="PRINTS" id="PR00783">
    <property type="entry name" value="MINTRINSICP"/>
</dbReference>
<dbReference type="Proteomes" id="UP001152797">
    <property type="component" value="Unassembled WGS sequence"/>
</dbReference>
<evidence type="ECO:0000256" key="6">
    <source>
        <dbReference type="RuleBase" id="RU000477"/>
    </source>
</evidence>
<evidence type="ECO:0000256" key="4">
    <source>
        <dbReference type="ARBA" id="ARBA00022989"/>
    </source>
</evidence>
<dbReference type="AlphaFoldDB" id="A0A9P1BV49"/>
<dbReference type="EMBL" id="CAMXCT010000535">
    <property type="protein sequence ID" value="CAI3980085.1"/>
    <property type="molecule type" value="Genomic_DNA"/>
</dbReference>